<gene>
    <name evidence="3" type="ORF">FG383_05340</name>
</gene>
<dbReference type="OrthoDB" id="9815825at2"/>
<dbReference type="Pfam" id="PF01408">
    <property type="entry name" value="GFO_IDH_MocA"/>
    <property type="match status" value="1"/>
</dbReference>
<dbReference type="Proteomes" id="UP000318937">
    <property type="component" value="Unassembled WGS sequence"/>
</dbReference>
<reference evidence="3 4" key="1">
    <citation type="submission" date="2019-05" db="EMBL/GenBank/DDBJ databases">
        <title>Psychrobacillus vulpis sp. nov., a new species isolated from feces of a red fox that inhabits in The Tablas de Daimiel Natural Park, Albacete, Spain.</title>
        <authorList>
            <person name="Rodriguez M."/>
            <person name="Reina J.C."/>
            <person name="Bejar V."/>
            <person name="Llamas I."/>
        </authorList>
    </citation>
    <scope>NUCLEOTIDE SEQUENCE [LARGE SCALE GENOMIC DNA]</scope>
    <source>
        <strain evidence="3 4">NHI-2</strain>
    </source>
</reference>
<dbReference type="InterPro" id="IPR036291">
    <property type="entry name" value="NAD(P)-bd_dom_sf"/>
</dbReference>
<dbReference type="RefSeq" id="WP_142605820.1">
    <property type="nucleotide sequence ID" value="NZ_VDGG01000008.1"/>
</dbReference>
<feature type="domain" description="GFO/IDH/MocA-like oxidoreductase" evidence="2">
    <location>
        <begin position="133"/>
        <end position="255"/>
    </location>
</feature>
<accession>A0A544TJ53</accession>
<dbReference type="Gene3D" id="3.30.360.10">
    <property type="entry name" value="Dihydrodipicolinate Reductase, domain 2"/>
    <property type="match status" value="1"/>
</dbReference>
<evidence type="ECO:0000259" key="1">
    <source>
        <dbReference type="Pfam" id="PF01408"/>
    </source>
</evidence>
<dbReference type="SUPFAM" id="SSF51735">
    <property type="entry name" value="NAD(P)-binding Rossmann-fold domains"/>
    <property type="match status" value="1"/>
</dbReference>
<evidence type="ECO:0000313" key="4">
    <source>
        <dbReference type="Proteomes" id="UP000318937"/>
    </source>
</evidence>
<dbReference type="InterPro" id="IPR052515">
    <property type="entry name" value="Gfo/Idh/MocA_Oxidoreductase"/>
</dbReference>
<keyword evidence="4" id="KW-1185">Reference proteome</keyword>
<dbReference type="PANTHER" id="PTHR43249">
    <property type="entry name" value="UDP-N-ACETYL-2-AMINO-2-DEOXY-D-GLUCURONATE OXIDASE"/>
    <property type="match status" value="1"/>
</dbReference>
<dbReference type="InterPro" id="IPR055170">
    <property type="entry name" value="GFO_IDH_MocA-like_dom"/>
</dbReference>
<dbReference type="InterPro" id="IPR000683">
    <property type="entry name" value="Gfo/Idh/MocA-like_OxRdtase_N"/>
</dbReference>
<dbReference type="GO" id="GO:0000166">
    <property type="term" value="F:nucleotide binding"/>
    <property type="evidence" value="ECO:0007669"/>
    <property type="project" value="InterPro"/>
</dbReference>
<protein>
    <submittedName>
        <fullName evidence="3">Gfo/Idh/MocA family oxidoreductase</fullName>
    </submittedName>
</protein>
<name>A0A544TJ53_9BACI</name>
<dbReference type="PANTHER" id="PTHR43249:SF1">
    <property type="entry name" value="D-GLUCOSIDE 3-DEHYDROGENASE"/>
    <property type="match status" value="1"/>
</dbReference>
<feature type="domain" description="Gfo/Idh/MocA-like oxidoreductase N-terminal" evidence="1">
    <location>
        <begin position="5"/>
        <end position="121"/>
    </location>
</feature>
<proteinExistence type="predicted"/>
<dbReference type="EMBL" id="VDGG01000008">
    <property type="protein sequence ID" value="TQR17477.1"/>
    <property type="molecule type" value="Genomic_DNA"/>
</dbReference>
<dbReference type="AlphaFoldDB" id="A0A544TJ53"/>
<evidence type="ECO:0000259" key="2">
    <source>
        <dbReference type="Pfam" id="PF22725"/>
    </source>
</evidence>
<organism evidence="3 4">
    <name type="scientific">Psychrobacillus soli</name>
    <dbReference type="NCBI Taxonomy" id="1543965"/>
    <lineage>
        <taxon>Bacteria</taxon>
        <taxon>Bacillati</taxon>
        <taxon>Bacillota</taxon>
        <taxon>Bacilli</taxon>
        <taxon>Bacillales</taxon>
        <taxon>Bacillaceae</taxon>
        <taxon>Psychrobacillus</taxon>
    </lineage>
</organism>
<dbReference type="Pfam" id="PF22725">
    <property type="entry name" value="GFO_IDH_MocA_C3"/>
    <property type="match status" value="1"/>
</dbReference>
<dbReference type="Gene3D" id="3.40.50.720">
    <property type="entry name" value="NAD(P)-binding Rossmann-like Domain"/>
    <property type="match status" value="1"/>
</dbReference>
<evidence type="ECO:0000313" key="3">
    <source>
        <dbReference type="EMBL" id="TQR17477.1"/>
    </source>
</evidence>
<sequence>MKKTLNFGIIGSGNIVETHIRSIQDVPNAEVTAIFSRNKATSEKWGNQYGLQVYSDYEDFLRNDKMDIVTILTPSGTHADLGILAARQGKHVVVEKPIDTSLNKTNELIHACREANVTLSCIFQHRFDDGIVDIKNAMNLGEFGQLNFGAARTTWYRSQEYYDSGAWRGTWELDGGGALMNQSIHYIDLLLYLMGPVEEVHAYCATRAHERIEVEDIAVASLKFKSGALGLIEGNTAAFPGYSATLDIFGNNGSVIIENDLVKEWNFKNGNEYTKASKEVVKTSASSNKMSSYESHKRQYDDIVHAILEKRDPLVTGEEARKSLVLILAIYESARSGSPVKL</sequence>
<dbReference type="SUPFAM" id="SSF55347">
    <property type="entry name" value="Glyceraldehyde-3-phosphate dehydrogenase-like, C-terminal domain"/>
    <property type="match status" value="1"/>
</dbReference>
<comment type="caution">
    <text evidence="3">The sequence shown here is derived from an EMBL/GenBank/DDBJ whole genome shotgun (WGS) entry which is preliminary data.</text>
</comment>